<dbReference type="InterPro" id="IPR036928">
    <property type="entry name" value="AS_sf"/>
</dbReference>
<feature type="chain" id="PRO_5001979472" description="Amidase domain-containing protein" evidence="1">
    <location>
        <begin position="19"/>
        <end position="551"/>
    </location>
</feature>
<sequence>MLAPIAAALVALVCPVHHFSFCNSEIPPLVDATLDELRSGLANGRFTSVDLVTAYIHRINEVNDRLHAVNEINPDALSIAAQLDLARRSGKSDIGPLHGIPILIKDSIATADKLNTTAGSLALLGSTVAEDSTVVAKLRKAGAIILGKSNLSQWSGIRGSNSTDGWSAYGGQTQGAYFEGMDPAGSSSGSAVAASIGLSWATLGIDTDGSLINPAHKNNIVGIRPTVGLTSRHLVVPVSEHLDTVGPMARTVKDAAYLLQAIAGADRNDKFTSASPYGYNSPDYVAACRTSGLQGKRIGVPKGMQRMWFDKSTIPAFAALSDVLQVLRDAGAEIVEDIELPGVRDLMKEDKTFRELMHGDFVASLPKYLDQLKTNPNHITSAPDLLEFTQHTEHEEYPYHNTESWSNAIEHGDKVSTAWQEAFNRQRHLSGKLGLTGALANHSLDALIMPTFLASKIAYPNGCPVISVPLGKAPAWTPTITNSLHTLNLTSPNQPIGLAFAGSHWSEESLISMAYAFEQRTLRRQQVTPYLAPTIEIKDVQRGAGDQINEL</sequence>
<feature type="domain" description="Amidase" evidence="2">
    <location>
        <begin position="50"/>
        <end position="510"/>
    </location>
</feature>
<dbReference type="HOGENOM" id="CLU_009600_14_1_1"/>
<accession>A0A0A1TJB1</accession>
<keyword evidence="4" id="KW-1185">Reference proteome</keyword>
<dbReference type="EMBL" id="CDHN01000003">
    <property type="protein sequence ID" value="CEJ90623.1"/>
    <property type="molecule type" value="Genomic_DNA"/>
</dbReference>
<organism evidence="3 4">
    <name type="scientific">[Torrubiella] hemipterigena</name>
    <dbReference type="NCBI Taxonomy" id="1531966"/>
    <lineage>
        <taxon>Eukaryota</taxon>
        <taxon>Fungi</taxon>
        <taxon>Dikarya</taxon>
        <taxon>Ascomycota</taxon>
        <taxon>Pezizomycotina</taxon>
        <taxon>Sordariomycetes</taxon>
        <taxon>Hypocreomycetidae</taxon>
        <taxon>Hypocreales</taxon>
        <taxon>Clavicipitaceae</taxon>
        <taxon>Clavicipitaceae incertae sedis</taxon>
        <taxon>'Torrubiella' clade</taxon>
    </lineage>
</organism>
<evidence type="ECO:0000256" key="1">
    <source>
        <dbReference type="SAM" id="SignalP"/>
    </source>
</evidence>
<dbReference type="Pfam" id="PF01425">
    <property type="entry name" value="Amidase"/>
    <property type="match status" value="1"/>
</dbReference>
<reference evidence="3 4" key="1">
    <citation type="journal article" date="2015" name="Genome Announc.">
        <title>Draft Genome Sequence and Gene Annotation of the Entomopathogenic Fungus Verticillium hemipterigenum.</title>
        <authorList>
            <person name="Horn F."/>
            <person name="Habel A."/>
            <person name="Scharf D.H."/>
            <person name="Dworschak J."/>
            <person name="Brakhage A.A."/>
            <person name="Guthke R."/>
            <person name="Hertweck C."/>
            <person name="Linde J."/>
        </authorList>
    </citation>
    <scope>NUCLEOTIDE SEQUENCE [LARGE SCALE GENOMIC DNA]</scope>
</reference>
<name>A0A0A1TJB1_9HYPO</name>
<dbReference type="PANTHER" id="PTHR42678">
    <property type="entry name" value="AMIDASE"/>
    <property type="match status" value="1"/>
</dbReference>
<dbReference type="STRING" id="1531966.A0A0A1TJB1"/>
<evidence type="ECO:0000259" key="2">
    <source>
        <dbReference type="Pfam" id="PF01425"/>
    </source>
</evidence>
<evidence type="ECO:0000313" key="4">
    <source>
        <dbReference type="Proteomes" id="UP000039046"/>
    </source>
</evidence>
<dbReference type="Gene3D" id="3.90.1300.10">
    <property type="entry name" value="Amidase signature (AS) domain"/>
    <property type="match status" value="1"/>
</dbReference>
<evidence type="ECO:0000313" key="3">
    <source>
        <dbReference type="EMBL" id="CEJ90623.1"/>
    </source>
</evidence>
<keyword evidence="1" id="KW-0732">Signal</keyword>
<dbReference type="PANTHER" id="PTHR42678:SF34">
    <property type="entry name" value="OS04G0183300 PROTEIN"/>
    <property type="match status" value="1"/>
</dbReference>
<gene>
    <name evidence="3" type="ORF">VHEMI06391</name>
</gene>
<dbReference type="InterPro" id="IPR023631">
    <property type="entry name" value="Amidase_dom"/>
</dbReference>
<dbReference type="AlphaFoldDB" id="A0A0A1TJB1"/>
<dbReference type="OrthoDB" id="566138at2759"/>
<dbReference type="SUPFAM" id="SSF75304">
    <property type="entry name" value="Amidase signature (AS) enzymes"/>
    <property type="match status" value="1"/>
</dbReference>
<dbReference type="Proteomes" id="UP000039046">
    <property type="component" value="Unassembled WGS sequence"/>
</dbReference>
<feature type="signal peptide" evidence="1">
    <location>
        <begin position="1"/>
        <end position="18"/>
    </location>
</feature>
<proteinExistence type="predicted"/>
<protein>
    <recommendedName>
        <fullName evidence="2">Amidase domain-containing protein</fullName>
    </recommendedName>
</protein>